<protein>
    <submittedName>
        <fullName evidence="9">RagB/SusD family nutrient uptake outer membrane protein</fullName>
    </submittedName>
</protein>
<feature type="domain" description="RagB/SusD" evidence="7">
    <location>
        <begin position="305"/>
        <end position="484"/>
    </location>
</feature>
<dbReference type="CDD" id="cd08977">
    <property type="entry name" value="SusD"/>
    <property type="match status" value="1"/>
</dbReference>
<comment type="caution">
    <text evidence="9">The sequence shown here is derived from an EMBL/GenBank/DDBJ whole genome shotgun (WGS) entry which is preliminary data.</text>
</comment>
<feature type="domain" description="SusD-like N-terminal" evidence="8">
    <location>
        <begin position="96"/>
        <end position="223"/>
    </location>
</feature>
<accession>A0ABW4VT26</accession>
<keyword evidence="5" id="KW-0998">Cell outer membrane</keyword>
<dbReference type="SUPFAM" id="SSF48452">
    <property type="entry name" value="TPR-like"/>
    <property type="match status" value="1"/>
</dbReference>
<dbReference type="Pfam" id="PF14322">
    <property type="entry name" value="SusD-like_3"/>
    <property type="match status" value="1"/>
</dbReference>
<proteinExistence type="inferred from homology"/>
<dbReference type="InterPro" id="IPR033985">
    <property type="entry name" value="SusD-like_N"/>
</dbReference>
<gene>
    <name evidence="9" type="ORF">ACFSKL_18670</name>
</gene>
<sequence>MKKRYLILFTAMMSIFSSCDGWLSIQPENDQVSDEYWADKEEVEAVLGAGYVHLRSALQNMLVWGELRGNTIGLGGFFNVDLQRFAVWDIIPNNDLVKWERFYQVINDANMVIEYAPAVVDRDPSFSEPIMKSFISEAYFLRALSYFYLVRNFRDVPLVLKPYMDDREPFEVEKSPENDILHQIKMDLVNAIEFSKEIAPSIWETKGRSTKWAIYAALADVYLWTGEYDKAIEACDMVINSGRVGLIDGVVNNRNNWYTIFNPGNSNESIFELQFDFARNQTNSLLSWFGTNFNYVASQHAVFLYESSSEDIRGVGASYTENNFRVWKYLGAEAGTGVPRTNSDQNWIIYRMADIYLMKAEAYVMKGPGSYEDAMEMVTRVRSRAGISQPLAQGGTELEMLSIVMDERGREFLGEGKRWYDLLRVGKRDGYRYKDYLIGQVLISAPASSAPIIRSKLLNEDSHFLPIHNSELIVNTKLVQNPYYENLN</sequence>
<evidence type="ECO:0000256" key="6">
    <source>
        <dbReference type="SAM" id="SignalP"/>
    </source>
</evidence>
<evidence type="ECO:0000256" key="3">
    <source>
        <dbReference type="ARBA" id="ARBA00022729"/>
    </source>
</evidence>
<evidence type="ECO:0000256" key="2">
    <source>
        <dbReference type="ARBA" id="ARBA00006275"/>
    </source>
</evidence>
<evidence type="ECO:0000256" key="5">
    <source>
        <dbReference type="ARBA" id="ARBA00023237"/>
    </source>
</evidence>
<keyword evidence="10" id="KW-1185">Reference proteome</keyword>
<feature type="chain" id="PRO_5046479913" evidence="6">
    <location>
        <begin position="21"/>
        <end position="488"/>
    </location>
</feature>
<reference evidence="10" key="1">
    <citation type="journal article" date="2019" name="Int. J. Syst. Evol. Microbiol.">
        <title>The Global Catalogue of Microorganisms (GCM) 10K type strain sequencing project: providing services to taxonomists for standard genome sequencing and annotation.</title>
        <authorList>
            <consortium name="The Broad Institute Genomics Platform"/>
            <consortium name="The Broad Institute Genome Sequencing Center for Infectious Disease"/>
            <person name="Wu L."/>
            <person name="Ma J."/>
        </authorList>
    </citation>
    <scope>NUCLEOTIDE SEQUENCE [LARGE SCALE GENOMIC DNA]</scope>
    <source>
        <strain evidence="10">CGMCC 1.15180</strain>
    </source>
</reference>
<evidence type="ECO:0000259" key="8">
    <source>
        <dbReference type="Pfam" id="PF14322"/>
    </source>
</evidence>
<organism evidence="9 10">
    <name type="scientific">Belliella marina</name>
    <dbReference type="NCBI Taxonomy" id="1644146"/>
    <lineage>
        <taxon>Bacteria</taxon>
        <taxon>Pseudomonadati</taxon>
        <taxon>Bacteroidota</taxon>
        <taxon>Cytophagia</taxon>
        <taxon>Cytophagales</taxon>
        <taxon>Cyclobacteriaceae</taxon>
        <taxon>Belliella</taxon>
    </lineage>
</organism>
<dbReference type="PROSITE" id="PS51257">
    <property type="entry name" value="PROKAR_LIPOPROTEIN"/>
    <property type="match status" value="1"/>
</dbReference>
<dbReference type="Gene3D" id="1.25.40.390">
    <property type="match status" value="1"/>
</dbReference>
<dbReference type="Proteomes" id="UP001597361">
    <property type="component" value="Unassembled WGS sequence"/>
</dbReference>
<evidence type="ECO:0000259" key="7">
    <source>
        <dbReference type="Pfam" id="PF07980"/>
    </source>
</evidence>
<evidence type="ECO:0000313" key="9">
    <source>
        <dbReference type="EMBL" id="MFD2036836.1"/>
    </source>
</evidence>
<keyword evidence="4" id="KW-0472">Membrane</keyword>
<comment type="subcellular location">
    <subcellularLocation>
        <location evidence="1">Cell outer membrane</location>
    </subcellularLocation>
</comment>
<dbReference type="Pfam" id="PF07980">
    <property type="entry name" value="SusD_RagB"/>
    <property type="match status" value="1"/>
</dbReference>
<evidence type="ECO:0000256" key="4">
    <source>
        <dbReference type="ARBA" id="ARBA00023136"/>
    </source>
</evidence>
<dbReference type="InterPro" id="IPR012944">
    <property type="entry name" value="SusD_RagB_dom"/>
</dbReference>
<dbReference type="EMBL" id="JBHUHR010000045">
    <property type="protein sequence ID" value="MFD2036836.1"/>
    <property type="molecule type" value="Genomic_DNA"/>
</dbReference>
<evidence type="ECO:0000256" key="1">
    <source>
        <dbReference type="ARBA" id="ARBA00004442"/>
    </source>
</evidence>
<evidence type="ECO:0000313" key="10">
    <source>
        <dbReference type="Proteomes" id="UP001597361"/>
    </source>
</evidence>
<dbReference type="InterPro" id="IPR011990">
    <property type="entry name" value="TPR-like_helical_dom_sf"/>
</dbReference>
<name>A0ABW4VT26_9BACT</name>
<comment type="similarity">
    <text evidence="2">Belongs to the SusD family.</text>
</comment>
<keyword evidence="3 6" id="KW-0732">Signal</keyword>
<dbReference type="RefSeq" id="WP_376888258.1">
    <property type="nucleotide sequence ID" value="NZ_JBHUHR010000045.1"/>
</dbReference>
<feature type="signal peptide" evidence="6">
    <location>
        <begin position="1"/>
        <end position="20"/>
    </location>
</feature>